<evidence type="ECO:0000256" key="4">
    <source>
        <dbReference type="ARBA" id="ARBA00029447"/>
    </source>
</evidence>
<keyword evidence="3 5" id="KW-0807">Transducer</keyword>
<dbReference type="Gene3D" id="1.10.287.950">
    <property type="entry name" value="Methyl-accepting chemotaxis protein"/>
    <property type="match status" value="1"/>
</dbReference>
<evidence type="ECO:0000256" key="2">
    <source>
        <dbReference type="ARBA" id="ARBA00022519"/>
    </source>
</evidence>
<dbReference type="InterPro" id="IPR000727">
    <property type="entry name" value="T_SNARE_dom"/>
</dbReference>
<name>A0A212KMW7_9PROT</name>
<dbReference type="InterPro" id="IPR024478">
    <property type="entry name" value="HlyB_4HB_MCP"/>
</dbReference>
<feature type="domain" description="HAMP" evidence="11">
    <location>
        <begin position="209"/>
        <end position="262"/>
    </location>
</feature>
<dbReference type="Pfam" id="PF00015">
    <property type="entry name" value="MCPsignal"/>
    <property type="match status" value="1"/>
</dbReference>
<comment type="similarity">
    <text evidence="4">Belongs to the methyl-accepting chemotaxis (MCP) protein family.</text>
</comment>
<dbReference type="EMBL" id="FLUO01000004">
    <property type="protein sequence ID" value="SBW13004.1"/>
    <property type="molecule type" value="Genomic_DNA"/>
</dbReference>
<keyword evidence="6" id="KW-0175">Coiled coil</keyword>
<evidence type="ECO:0000256" key="6">
    <source>
        <dbReference type="SAM" id="Coils"/>
    </source>
</evidence>
<dbReference type="SUPFAM" id="SSF58104">
    <property type="entry name" value="Methyl-accepting chemotaxis protein (MCP) signaling domain"/>
    <property type="match status" value="1"/>
</dbReference>
<dbReference type="Pfam" id="PF12729">
    <property type="entry name" value="4HB_MCP_1"/>
    <property type="match status" value="1"/>
</dbReference>
<dbReference type="SMART" id="SM00304">
    <property type="entry name" value="HAMP"/>
    <property type="match status" value="1"/>
</dbReference>
<keyword evidence="8" id="KW-0812">Transmembrane</keyword>
<feature type="transmembrane region" description="Helical" evidence="8">
    <location>
        <begin position="185"/>
        <end position="207"/>
    </location>
</feature>
<reference evidence="12" key="1">
    <citation type="submission" date="2016-04" db="EMBL/GenBank/DDBJ databases">
        <authorList>
            <person name="Evans L.H."/>
            <person name="Alamgir A."/>
            <person name="Owens N."/>
            <person name="Weber N.D."/>
            <person name="Virtaneva K."/>
            <person name="Barbian K."/>
            <person name="Babar A."/>
            <person name="Rosenke K."/>
        </authorList>
    </citation>
    <scope>NUCLEOTIDE SEQUENCE</scope>
    <source>
        <strain evidence="12">86</strain>
    </source>
</reference>
<dbReference type="AlphaFoldDB" id="A0A212KMW7"/>
<dbReference type="Pfam" id="PF00672">
    <property type="entry name" value="HAMP"/>
    <property type="match status" value="1"/>
</dbReference>
<evidence type="ECO:0000256" key="3">
    <source>
        <dbReference type="ARBA" id="ARBA00023224"/>
    </source>
</evidence>
<evidence type="ECO:0000256" key="5">
    <source>
        <dbReference type="PROSITE-ProRule" id="PRU00284"/>
    </source>
</evidence>
<evidence type="ECO:0000256" key="1">
    <source>
        <dbReference type="ARBA" id="ARBA00004429"/>
    </source>
</evidence>
<feature type="transmembrane region" description="Helical" evidence="8">
    <location>
        <begin position="6"/>
        <end position="30"/>
    </location>
</feature>
<dbReference type="PROSITE" id="PS50111">
    <property type="entry name" value="CHEMOTAXIS_TRANSDUC_2"/>
    <property type="match status" value="1"/>
</dbReference>
<dbReference type="GO" id="GO:0005886">
    <property type="term" value="C:plasma membrane"/>
    <property type="evidence" value="ECO:0007669"/>
    <property type="project" value="UniProtKB-SubCell"/>
</dbReference>
<proteinExistence type="inferred from homology"/>
<feature type="coiled-coil region" evidence="6">
    <location>
        <begin position="527"/>
        <end position="554"/>
    </location>
</feature>
<evidence type="ECO:0000313" key="12">
    <source>
        <dbReference type="EMBL" id="SBW13004.1"/>
    </source>
</evidence>
<protein>
    <submittedName>
        <fullName evidence="12">Putative methyl-accepting chemotaxis protein</fullName>
    </submittedName>
</protein>
<dbReference type="GO" id="GO:0004888">
    <property type="term" value="F:transmembrane signaling receptor activity"/>
    <property type="evidence" value="ECO:0007669"/>
    <property type="project" value="InterPro"/>
</dbReference>
<dbReference type="InterPro" id="IPR003660">
    <property type="entry name" value="HAMP_dom"/>
</dbReference>
<evidence type="ECO:0000256" key="8">
    <source>
        <dbReference type="SAM" id="Phobius"/>
    </source>
</evidence>
<evidence type="ECO:0000259" key="10">
    <source>
        <dbReference type="PROSITE" id="PS50192"/>
    </source>
</evidence>
<dbReference type="CDD" id="cd06225">
    <property type="entry name" value="HAMP"/>
    <property type="match status" value="1"/>
</dbReference>
<keyword evidence="8" id="KW-1133">Transmembrane helix</keyword>
<dbReference type="InterPro" id="IPR004090">
    <property type="entry name" value="Chemotax_Me-accpt_rcpt"/>
</dbReference>
<dbReference type="PROSITE" id="PS50192">
    <property type="entry name" value="T_SNARE"/>
    <property type="match status" value="1"/>
</dbReference>
<feature type="domain" description="Methyl-accepting transducer" evidence="9">
    <location>
        <begin position="302"/>
        <end position="538"/>
    </location>
</feature>
<organism evidence="12">
    <name type="scientific">uncultured Alphaproteobacteria bacterium</name>
    <dbReference type="NCBI Taxonomy" id="91750"/>
    <lineage>
        <taxon>Bacteria</taxon>
        <taxon>Pseudomonadati</taxon>
        <taxon>Pseudomonadota</taxon>
        <taxon>Alphaproteobacteria</taxon>
        <taxon>environmental samples</taxon>
    </lineage>
</organism>
<dbReference type="PANTHER" id="PTHR32089:SF112">
    <property type="entry name" value="LYSOZYME-LIKE PROTEIN-RELATED"/>
    <property type="match status" value="1"/>
</dbReference>
<dbReference type="GO" id="GO:0007165">
    <property type="term" value="P:signal transduction"/>
    <property type="evidence" value="ECO:0007669"/>
    <property type="project" value="UniProtKB-KW"/>
</dbReference>
<accession>A0A212KMW7</accession>
<keyword evidence="2" id="KW-1003">Cell membrane</keyword>
<gene>
    <name evidence="12" type="ORF">KL86APRO_40023</name>
</gene>
<dbReference type="Gene3D" id="6.10.340.10">
    <property type="match status" value="1"/>
</dbReference>
<dbReference type="InterPro" id="IPR004089">
    <property type="entry name" value="MCPsignal_dom"/>
</dbReference>
<dbReference type="SMART" id="SM00283">
    <property type="entry name" value="MA"/>
    <property type="match status" value="1"/>
</dbReference>
<keyword evidence="2" id="KW-0997">Cell inner membrane</keyword>
<feature type="domain" description="T-SNARE coiled-coil homology" evidence="10">
    <location>
        <begin position="454"/>
        <end position="516"/>
    </location>
</feature>
<sequence>MRNMRIAGRLILIPAALLILMIGVGIGGFIGMSRMQQAMSGIYNDRVVPLRDLKQVSDAYAVNIVDTTHKARSGALDRDRALRNVAQANETIAQRWKAYTATELTPEERRLIEETRPLMRAADAGAEELAALLRAGDAGGIESFAATRLYPLIDPVTAQIDKLIALQLTTAKADADAAGALFETLTWLGAALMAAGVMLGVGIALWIGSGITGPLRSLTAAMRGLADGDLGVAIPAVRFHDEVEEMGQALTVFKQNAVRQRQLEAEEKAAIAEREARQRRIEALTSGFDAVVHALIAKVRTLVEHLHHASEALSRNAEQAQHQSATVSAATEEATANVETVSAASAELNASIAEISRQVQHSATIARDATREAGATNDRMGDLVAAADAVGEIVGLISDIANETNLLALNATIESARAGEAGKGFAVVANEVKTLAGQTARATGEITRQISAIQSETQSAVAAIQGVANTVGRIDELFSAIAGAVEEQGAATAEISRNVEQASQGTRQVADTIAGIATAARETGEMAQDVFSVADDLLRESQELEREVQSFLRQVRHA</sequence>
<evidence type="ECO:0000259" key="11">
    <source>
        <dbReference type="PROSITE" id="PS50885"/>
    </source>
</evidence>
<dbReference type="GO" id="GO:0006935">
    <property type="term" value="P:chemotaxis"/>
    <property type="evidence" value="ECO:0007669"/>
    <property type="project" value="InterPro"/>
</dbReference>
<keyword evidence="8" id="KW-0472">Membrane</keyword>
<dbReference type="PRINTS" id="PR00260">
    <property type="entry name" value="CHEMTRNSDUCR"/>
</dbReference>
<feature type="region of interest" description="Disordered" evidence="7">
    <location>
        <begin position="313"/>
        <end position="332"/>
    </location>
</feature>
<dbReference type="PANTHER" id="PTHR32089">
    <property type="entry name" value="METHYL-ACCEPTING CHEMOTAXIS PROTEIN MCPB"/>
    <property type="match status" value="1"/>
</dbReference>
<evidence type="ECO:0000256" key="7">
    <source>
        <dbReference type="SAM" id="MobiDB-lite"/>
    </source>
</evidence>
<dbReference type="PROSITE" id="PS50885">
    <property type="entry name" value="HAMP"/>
    <property type="match status" value="1"/>
</dbReference>
<comment type="subcellular location">
    <subcellularLocation>
        <location evidence="1">Cell inner membrane</location>
        <topology evidence="1">Multi-pass membrane protein</topology>
    </subcellularLocation>
</comment>
<evidence type="ECO:0000259" key="9">
    <source>
        <dbReference type="PROSITE" id="PS50111"/>
    </source>
</evidence>